<comment type="caution">
    <text evidence="2">The sequence shown here is derived from an EMBL/GenBank/DDBJ whole genome shotgun (WGS) entry which is preliminary data.</text>
</comment>
<reference evidence="2" key="2">
    <citation type="journal article" date="2023" name="Science">
        <title>Genomic signatures of disease resistance in endangered staghorn corals.</title>
        <authorList>
            <person name="Vollmer S.V."/>
            <person name="Selwyn J.D."/>
            <person name="Despard B.A."/>
            <person name="Roesel C.L."/>
        </authorList>
    </citation>
    <scope>NUCLEOTIDE SEQUENCE</scope>
    <source>
        <strain evidence="2">K2</strain>
    </source>
</reference>
<evidence type="ECO:0000313" key="2">
    <source>
        <dbReference type="EMBL" id="KAK2571981.1"/>
    </source>
</evidence>
<reference evidence="2" key="1">
    <citation type="journal article" date="2023" name="G3 (Bethesda)">
        <title>Whole genome assembly and annotation of the endangered Caribbean coral Acropora cervicornis.</title>
        <authorList>
            <person name="Selwyn J.D."/>
            <person name="Vollmer S.V."/>
        </authorList>
    </citation>
    <scope>NUCLEOTIDE SEQUENCE</scope>
    <source>
        <strain evidence="2">K2</strain>
    </source>
</reference>
<name>A0AAD9VEX7_ACRCE</name>
<keyword evidence="3" id="KW-1185">Reference proteome</keyword>
<sequence length="151" mass="16551">MILLSPLKKGLELSSVCNQRVTLLSESCANPECVACVNPGCSSSIKTQFEFGISLSDFTGTIENCRLSEKCAEDMFGCRATDLVQWSLPRMTELKAKCNITQRSSPGSDERRRPLTTSNRPASIQKKWIRVLSCTLADPEEAAESLSLLAC</sequence>
<gene>
    <name evidence="2" type="ORF">P5673_003401</name>
</gene>
<dbReference type="AlphaFoldDB" id="A0AAD9VEX7"/>
<dbReference type="Proteomes" id="UP001249851">
    <property type="component" value="Unassembled WGS sequence"/>
</dbReference>
<proteinExistence type="predicted"/>
<dbReference type="EMBL" id="JARQWQ010000005">
    <property type="protein sequence ID" value="KAK2571981.1"/>
    <property type="molecule type" value="Genomic_DNA"/>
</dbReference>
<accession>A0AAD9VEX7</accession>
<evidence type="ECO:0000256" key="1">
    <source>
        <dbReference type="SAM" id="MobiDB-lite"/>
    </source>
</evidence>
<feature type="region of interest" description="Disordered" evidence="1">
    <location>
        <begin position="101"/>
        <end position="120"/>
    </location>
</feature>
<protein>
    <submittedName>
        <fullName evidence="2">Uncharacterized protein</fullName>
    </submittedName>
</protein>
<organism evidence="2 3">
    <name type="scientific">Acropora cervicornis</name>
    <name type="common">Staghorn coral</name>
    <dbReference type="NCBI Taxonomy" id="6130"/>
    <lineage>
        <taxon>Eukaryota</taxon>
        <taxon>Metazoa</taxon>
        <taxon>Cnidaria</taxon>
        <taxon>Anthozoa</taxon>
        <taxon>Hexacorallia</taxon>
        <taxon>Scleractinia</taxon>
        <taxon>Astrocoeniina</taxon>
        <taxon>Acroporidae</taxon>
        <taxon>Acropora</taxon>
    </lineage>
</organism>
<evidence type="ECO:0000313" key="3">
    <source>
        <dbReference type="Proteomes" id="UP001249851"/>
    </source>
</evidence>